<evidence type="ECO:0000313" key="5">
    <source>
        <dbReference type="Proteomes" id="UP000823775"/>
    </source>
</evidence>
<feature type="compositionally biased region" description="Basic and acidic residues" evidence="3">
    <location>
        <begin position="96"/>
        <end position="107"/>
    </location>
</feature>
<protein>
    <recommendedName>
        <fullName evidence="6">AMP-binding enzyme C-terminal domain-containing protein</fullName>
    </recommendedName>
</protein>
<organism evidence="4 5">
    <name type="scientific">Datura stramonium</name>
    <name type="common">Jimsonweed</name>
    <name type="synonym">Common thornapple</name>
    <dbReference type="NCBI Taxonomy" id="4076"/>
    <lineage>
        <taxon>Eukaryota</taxon>
        <taxon>Viridiplantae</taxon>
        <taxon>Streptophyta</taxon>
        <taxon>Embryophyta</taxon>
        <taxon>Tracheophyta</taxon>
        <taxon>Spermatophyta</taxon>
        <taxon>Magnoliopsida</taxon>
        <taxon>eudicotyledons</taxon>
        <taxon>Gunneridae</taxon>
        <taxon>Pentapetalae</taxon>
        <taxon>asterids</taxon>
        <taxon>lamiids</taxon>
        <taxon>Solanales</taxon>
        <taxon>Solanaceae</taxon>
        <taxon>Solanoideae</taxon>
        <taxon>Datureae</taxon>
        <taxon>Datura</taxon>
    </lineage>
</organism>
<name>A0ABS8WSK4_DATST</name>
<gene>
    <name evidence="4" type="ORF">HAX54_052757</name>
</gene>
<dbReference type="Proteomes" id="UP000823775">
    <property type="component" value="Unassembled WGS sequence"/>
</dbReference>
<keyword evidence="2" id="KW-0436">Ligase</keyword>
<evidence type="ECO:0008006" key="6">
    <source>
        <dbReference type="Google" id="ProtNLM"/>
    </source>
</evidence>
<comment type="caution">
    <text evidence="4">The sequence shown here is derived from an EMBL/GenBank/DDBJ whole genome shotgun (WGS) entry which is preliminary data.</text>
</comment>
<accession>A0ABS8WSK4</accession>
<dbReference type="PANTHER" id="PTHR43859">
    <property type="entry name" value="ACYL-ACTIVATING ENZYME"/>
    <property type="match status" value="1"/>
</dbReference>
<sequence length="116" mass="13026">MGIWKSKTDANVIISGGENISSVEESAILKHPYVVEASHTVGRTCRGSWYQEVQFVEELPKTGTGKVQKNHLREVAKTFVVTENANQRSKKSSQVSREKPRAYDQSHEQILALSRL</sequence>
<dbReference type="PANTHER" id="PTHR43859:SF35">
    <property type="entry name" value="BUTYRATE--COA LIGASE AAE11, PEROXISOMAL-LIKE"/>
    <property type="match status" value="1"/>
</dbReference>
<keyword evidence="5" id="KW-1185">Reference proteome</keyword>
<evidence type="ECO:0000256" key="1">
    <source>
        <dbReference type="ARBA" id="ARBA00006432"/>
    </source>
</evidence>
<evidence type="ECO:0000256" key="3">
    <source>
        <dbReference type="SAM" id="MobiDB-lite"/>
    </source>
</evidence>
<feature type="compositionally biased region" description="Polar residues" evidence="3">
    <location>
        <begin position="83"/>
        <end position="95"/>
    </location>
</feature>
<feature type="region of interest" description="Disordered" evidence="3">
    <location>
        <begin position="83"/>
        <end position="116"/>
    </location>
</feature>
<evidence type="ECO:0000256" key="2">
    <source>
        <dbReference type="ARBA" id="ARBA00022598"/>
    </source>
</evidence>
<dbReference type="EMBL" id="JACEIK010009652">
    <property type="protein sequence ID" value="MCE3052488.1"/>
    <property type="molecule type" value="Genomic_DNA"/>
</dbReference>
<proteinExistence type="inferred from homology"/>
<dbReference type="SUPFAM" id="SSF56801">
    <property type="entry name" value="Acetyl-CoA synthetase-like"/>
    <property type="match status" value="1"/>
</dbReference>
<comment type="similarity">
    <text evidence="1">Belongs to the ATP-dependent AMP-binding enzyme family.</text>
</comment>
<evidence type="ECO:0000313" key="4">
    <source>
        <dbReference type="EMBL" id="MCE3052488.1"/>
    </source>
</evidence>
<reference evidence="4 5" key="1">
    <citation type="journal article" date="2021" name="BMC Genomics">
        <title>Datura genome reveals duplications of psychoactive alkaloid biosynthetic genes and high mutation rate following tissue culture.</title>
        <authorList>
            <person name="Rajewski A."/>
            <person name="Carter-House D."/>
            <person name="Stajich J."/>
            <person name="Litt A."/>
        </authorList>
    </citation>
    <scope>NUCLEOTIDE SEQUENCE [LARGE SCALE GENOMIC DNA]</scope>
    <source>
        <strain evidence="4">AR-01</strain>
    </source>
</reference>